<keyword evidence="5" id="KW-1003">Cell membrane</keyword>
<organism evidence="14 15">
    <name type="scientific">Vibrio marisflavi CECT 7928</name>
    <dbReference type="NCBI Taxonomy" id="634439"/>
    <lineage>
        <taxon>Bacteria</taxon>
        <taxon>Pseudomonadati</taxon>
        <taxon>Pseudomonadota</taxon>
        <taxon>Gammaproteobacteria</taxon>
        <taxon>Vibrionales</taxon>
        <taxon>Vibrionaceae</taxon>
        <taxon>Vibrio</taxon>
    </lineage>
</organism>
<keyword evidence="6" id="KW-0533">Nickel</keyword>
<comment type="similarity">
    <text evidence="13">Belongs to the NiCoT transporter (TC 2.A.52) family.</text>
</comment>
<keyword evidence="4 13" id="KW-0813">Transport</keyword>
<evidence type="ECO:0000313" key="14">
    <source>
        <dbReference type="EMBL" id="CAH0540705.1"/>
    </source>
</evidence>
<evidence type="ECO:0000256" key="5">
    <source>
        <dbReference type="ARBA" id="ARBA00022475"/>
    </source>
</evidence>
<evidence type="ECO:0000256" key="6">
    <source>
        <dbReference type="ARBA" id="ARBA00022596"/>
    </source>
</evidence>
<accession>A0ABM9A6K6</accession>
<keyword evidence="11 13" id="KW-0472">Membrane</keyword>
<feature type="transmembrane region" description="Helical" evidence="13">
    <location>
        <begin position="325"/>
        <end position="346"/>
    </location>
</feature>
<dbReference type="PANTHER" id="PTHR40659">
    <property type="entry name" value="NICKEL/COBALT EFFLUX SYSTEM RCNA"/>
    <property type="match status" value="1"/>
</dbReference>
<evidence type="ECO:0000256" key="7">
    <source>
        <dbReference type="ARBA" id="ARBA00022692"/>
    </source>
</evidence>
<name>A0ABM9A6K6_9VIBR</name>
<evidence type="ECO:0000256" key="9">
    <source>
        <dbReference type="ARBA" id="ARBA00023065"/>
    </source>
</evidence>
<evidence type="ECO:0000313" key="15">
    <source>
        <dbReference type="Proteomes" id="UP000838748"/>
    </source>
</evidence>
<feature type="transmembrane region" description="Helical" evidence="13">
    <location>
        <begin position="108"/>
        <end position="134"/>
    </location>
</feature>
<feature type="transmembrane region" description="Helical" evidence="13">
    <location>
        <begin position="250"/>
        <end position="272"/>
    </location>
</feature>
<protein>
    <recommendedName>
        <fullName evidence="13">Nickel/cobalt efflux system</fullName>
    </recommendedName>
</protein>
<comment type="function">
    <text evidence="1">Efflux system for nickel and cobalt.</text>
</comment>
<evidence type="ECO:0000256" key="8">
    <source>
        <dbReference type="ARBA" id="ARBA00022989"/>
    </source>
</evidence>
<dbReference type="InterPro" id="IPR051224">
    <property type="entry name" value="NiCoT_RcnA"/>
</dbReference>
<keyword evidence="9" id="KW-0406">Ion transport</keyword>
<dbReference type="EMBL" id="CAKLDM010000002">
    <property type="protein sequence ID" value="CAH0540705.1"/>
    <property type="molecule type" value="Genomic_DNA"/>
</dbReference>
<feature type="transmembrane region" description="Helical" evidence="13">
    <location>
        <begin position="146"/>
        <end position="166"/>
    </location>
</feature>
<feature type="transmembrane region" description="Helical" evidence="13">
    <location>
        <begin position="69"/>
        <end position="87"/>
    </location>
</feature>
<evidence type="ECO:0000256" key="10">
    <source>
        <dbReference type="ARBA" id="ARBA00023112"/>
    </source>
</evidence>
<keyword evidence="12" id="KW-0170">Cobalt</keyword>
<keyword evidence="15" id="KW-1185">Reference proteome</keyword>
<keyword evidence="8 13" id="KW-1133">Transmembrane helix</keyword>
<feature type="transmembrane region" description="Helical" evidence="13">
    <location>
        <begin position="15"/>
        <end position="34"/>
    </location>
</feature>
<evidence type="ECO:0000256" key="11">
    <source>
        <dbReference type="ARBA" id="ARBA00023136"/>
    </source>
</evidence>
<evidence type="ECO:0000256" key="4">
    <source>
        <dbReference type="ARBA" id="ARBA00022448"/>
    </source>
</evidence>
<keyword evidence="3" id="KW-0171">Cobalt transport</keyword>
<keyword evidence="7 13" id="KW-0812">Transmembrane</keyword>
<evidence type="ECO:0000256" key="12">
    <source>
        <dbReference type="ARBA" id="ARBA00023285"/>
    </source>
</evidence>
<evidence type="ECO:0000256" key="3">
    <source>
        <dbReference type="ARBA" id="ARBA00022426"/>
    </source>
</evidence>
<comment type="subcellular location">
    <subcellularLocation>
        <location evidence="2 13">Cell membrane</location>
        <topology evidence="2 13">Multi-pass membrane protein</topology>
    </subcellularLocation>
</comment>
<dbReference type="PANTHER" id="PTHR40659:SF1">
    <property type="entry name" value="NICKEL_COBALT EFFLUX SYSTEM RCNA"/>
    <property type="match status" value="1"/>
</dbReference>
<evidence type="ECO:0000256" key="2">
    <source>
        <dbReference type="ARBA" id="ARBA00004651"/>
    </source>
</evidence>
<gene>
    <name evidence="14" type="ORF">VMF7928_03054</name>
</gene>
<evidence type="ECO:0000256" key="13">
    <source>
        <dbReference type="RuleBase" id="RU362101"/>
    </source>
</evidence>
<dbReference type="Proteomes" id="UP000838748">
    <property type="component" value="Unassembled WGS sequence"/>
</dbReference>
<evidence type="ECO:0000256" key="1">
    <source>
        <dbReference type="ARBA" id="ARBA00002510"/>
    </source>
</evidence>
<keyword evidence="10" id="KW-0921">Nickel transport</keyword>
<dbReference type="InterPro" id="IPR011541">
    <property type="entry name" value="Ni/Co_transpt_high_affinity"/>
</dbReference>
<sequence>MSNQNSMQSSSRSRYYLSAAIALLILGTIGYMLFKAWPVILLSSIKWQREINMQLTDLLYQAKAHSVSAGLYLAGFSFLYGALHSIGPGHGKMIVTTYLATHPTKVKVSLVLTILSAFLQAIVAIVLVSVLLMAFNSTMREVNSEANRFISLSFYAMSILGAIIVYRSSKQLWQRFKPQTTKLAVDNGPFQSFSKIEAGNDNKQLGLQAPNLGLSNKHVHQHDANGKCGCGHTHFASAEAINKASTMREYIGIIVSIGIRPCTGAILALLFANVVSAYWLGVVSAFVMSIGTALTTSTIALMTISGKKVVSKYLGASTHSTSTGAVILQFIGGSLLILFGVLLMQVPVYGMSPILS</sequence>
<feature type="transmembrane region" description="Helical" evidence="13">
    <location>
        <begin position="278"/>
        <end position="304"/>
    </location>
</feature>
<dbReference type="Pfam" id="PF03824">
    <property type="entry name" value="NicO"/>
    <property type="match status" value="1"/>
</dbReference>
<reference evidence="14" key="1">
    <citation type="submission" date="2021-11" db="EMBL/GenBank/DDBJ databases">
        <authorList>
            <person name="Rodrigo-Torres L."/>
            <person name="Arahal R. D."/>
            <person name="Lucena T."/>
        </authorList>
    </citation>
    <scope>NUCLEOTIDE SEQUENCE</scope>
    <source>
        <strain evidence="14">CECT 7928</strain>
    </source>
</reference>
<proteinExistence type="inferred from homology"/>
<comment type="caution">
    <text evidence="14">The sequence shown here is derived from an EMBL/GenBank/DDBJ whole genome shotgun (WGS) entry which is preliminary data.</text>
</comment>